<evidence type="ECO:0000313" key="3">
    <source>
        <dbReference type="Proteomes" id="UP000565468"/>
    </source>
</evidence>
<dbReference type="InterPro" id="IPR025599">
    <property type="entry name" value="YjcZ"/>
</dbReference>
<feature type="coiled-coil region" evidence="1">
    <location>
        <begin position="116"/>
        <end position="150"/>
    </location>
</feature>
<sequence>MSIHEREYNAEEQEIRRLVQSIPILQDKMIVDLVNGIQVTQDHIRVSQDRITGLGSRIVDAVTGKSALRQQRIDQNLNEGLRSTMIWLENLQASQIQTDRALAYVTEKLSETRQGIMKLVDKHVALKNEVRQLTEQMHGLEEQFTQQSEQIRNQLTSIDMRQSALIQMNQEFDKWAGGGYASFSPLLQMFLVLEALSWGPFGVYDAVNPEFREQLNYKCAVLLKDVRGIPMRNLPTDKWMLSLVKERAAHKEMLRFLLQDDAELLASLPLQSTMLKVVDLEEHSAESMRSILTQVNVPLVFESKRLSQRLLMESRIRLHRRGLHAS</sequence>
<comment type="caution">
    <text evidence="2">The sequence shown here is derived from an EMBL/GenBank/DDBJ whole genome shotgun (WGS) entry which is preliminary data.</text>
</comment>
<dbReference type="AlphaFoldDB" id="A0A848M1Z6"/>
<organism evidence="2 3">
    <name type="scientific">Paenibacillus lemnae</name>
    <dbReference type="NCBI Taxonomy" id="1330551"/>
    <lineage>
        <taxon>Bacteria</taxon>
        <taxon>Bacillati</taxon>
        <taxon>Bacillota</taxon>
        <taxon>Bacilli</taxon>
        <taxon>Bacillales</taxon>
        <taxon>Paenibacillaceae</taxon>
        <taxon>Paenibacillus</taxon>
    </lineage>
</organism>
<keyword evidence="3" id="KW-1185">Reference proteome</keyword>
<keyword evidence="1" id="KW-0175">Coiled coil</keyword>
<evidence type="ECO:0000256" key="1">
    <source>
        <dbReference type="SAM" id="Coils"/>
    </source>
</evidence>
<dbReference type="EMBL" id="JABBPN010000003">
    <property type="protein sequence ID" value="NMO94988.1"/>
    <property type="molecule type" value="Genomic_DNA"/>
</dbReference>
<dbReference type="RefSeq" id="WP_169503768.1">
    <property type="nucleotide sequence ID" value="NZ_JABBPN010000003.1"/>
</dbReference>
<dbReference type="Pfam" id="PF13990">
    <property type="entry name" value="YjcZ"/>
    <property type="match status" value="1"/>
</dbReference>
<name>A0A848M1Z6_PAELE</name>
<gene>
    <name evidence="2" type="ORF">HII30_04175</name>
</gene>
<protein>
    <submittedName>
        <fullName evidence="2">Uncharacterized protein</fullName>
    </submittedName>
</protein>
<accession>A0A848M1Z6</accession>
<proteinExistence type="predicted"/>
<dbReference type="Proteomes" id="UP000565468">
    <property type="component" value="Unassembled WGS sequence"/>
</dbReference>
<reference evidence="2 3" key="1">
    <citation type="submission" date="2020-04" db="EMBL/GenBank/DDBJ databases">
        <title>Paenibacillus algicola sp. nov., a novel marine bacterium producing alginate lyase.</title>
        <authorList>
            <person name="Huang H."/>
        </authorList>
    </citation>
    <scope>NUCLEOTIDE SEQUENCE [LARGE SCALE GENOMIC DNA]</scope>
    <source>
        <strain evidence="2 3">L7-75</strain>
    </source>
</reference>
<evidence type="ECO:0000313" key="2">
    <source>
        <dbReference type="EMBL" id="NMO94988.1"/>
    </source>
</evidence>